<organism evidence="6 7">
    <name type="scientific">Xenoophorus captivus</name>
    <dbReference type="NCBI Taxonomy" id="1517983"/>
    <lineage>
        <taxon>Eukaryota</taxon>
        <taxon>Metazoa</taxon>
        <taxon>Chordata</taxon>
        <taxon>Craniata</taxon>
        <taxon>Vertebrata</taxon>
        <taxon>Euteleostomi</taxon>
        <taxon>Actinopterygii</taxon>
        <taxon>Neopterygii</taxon>
        <taxon>Teleostei</taxon>
        <taxon>Neoteleostei</taxon>
        <taxon>Acanthomorphata</taxon>
        <taxon>Ovalentaria</taxon>
        <taxon>Atherinomorphae</taxon>
        <taxon>Cyprinodontiformes</taxon>
        <taxon>Goodeidae</taxon>
        <taxon>Xenoophorus</taxon>
    </lineage>
</organism>
<comment type="subcellular location">
    <subcellularLocation>
        <location evidence="1">Secreted</location>
        <location evidence="1">Extracellular space</location>
        <location evidence="1">Extracellular matrix</location>
    </subcellularLocation>
</comment>
<gene>
    <name evidence="6" type="ORF">XENOCAPTIV_010517</name>
</gene>
<dbReference type="EMBL" id="JAHRIN010069515">
    <property type="protein sequence ID" value="MEQ2216088.1"/>
    <property type="molecule type" value="Genomic_DNA"/>
</dbReference>
<protein>
    <recommendedName>
        <fullName evidence="5">Fibrinogen C-terminal domain-containing protein</fullName>
    </recommendedName>
</protein>
<dbReference type="InterPro" id="IPR013783">
    <property type="entry name" value="Ig-like_fold"/>
</dbReference>
<dbReference type="InterPro" id="IPR002181">
    <property type="entry name" value="Fibrinogen_a/b/g_C_dom"/>
</dbReference>
<feature type="domain" description="Fibrinogen C-terminal" evidence="5">
    <location>
        <begin position="111"/>
        <end position="167"/>
    </location>
</feature>
<sequence>MLTWKPPRADISGYLLHFESAVGTIHVSSQQNSTGVALYRPVQIHVSTVICFLWGKKICEHVSLPQEVVLSPTAVSYNMADLSASTEYSVKLEALAGPKRSQVISTIFTTSLSNLHKITSGGQYELRVDLRDKGEIVYAQYDKFSVSEPRTRYKVHVGGYSGTAGRVF</sequence>
<proteinExistence type="predicted"/>
<dbReference type="SUPFAM" id="SSF56496">
    <property type="entry name" value="Fibrinogen C-terminal domain-like"/>
    <property type="match status" value="1"/>
</dbReference>
<dbReference type="Gene3D" id="2.60.40.10">
    <property type="entry name" value="Immunoglobulins"/>
    <property type="match status" value="1"/>
</dbReference>
<accession>A0ABV0S8L5</accession>
<dbReference type="Pfam" id="PF00147">
    <property type="entry name" value="Fibrinogen_C"/>
    <property type="match status" value="1"/>
</dbReference>
<dbReference type="Proteomes" id="UP001434883">
    <property type="component" value="Unassembled WGS sequence"/>
</dbReference>
<dbReference type="InterPro" id="IPR036116">
    <property type="entry name" value="FN3_sf"/>
</dbReference>
<dbReference type="PANTHER" id="PTHR46708:SF1">
    <property type="entry name" value="TENASCIN"/>
    <property type="match status" value="1"/>
</dbReference>
<evidence type="ECO:0000256" key="1">
    <source>
        <dbReference type="ARBA" id="ARBA00004498"/>
    </source>
</evidence>
<evidence type="ECO:0000313" key="6">
    <source>
        <dbReference type="EMBL" id="MEQ2216088.1"/>
    </source>
</evidence>
<evidence type="ECO:0000256" key="3">
    <source>
        <dbReference type="ARBA" id="ARBA00022729"/>
    </source>
</evidence>
<dbReference type="Gene3D" id="3.90.215.10">
    <property type="entry name" value="Gamma Fibrinogen, chain A, domain 1"/>
    <property type="match status" value="1"/>
</dbReference>
<keyword evidence="2" id="KW-0272">Extracellular matrix</keyword>
<name>A0ABV0S8L5_9TELE</name>
<reference evidence="6 7" key="1">
    <citation type="submission" date="2021-06" db="EMBL/GenBank/DDBJ databases">
        <authorList>
            <person name="Palmer J.M."/>
        </authorList>
    </citation>
    <scope>NUCLEOTIDE SEQUENCE [LARGE SCALE GENOMIC DNA]</scope>
    <source>
        <strain evidence="6 7">XC_2019</strain>
        <tissue evidence="6">Muscle</tissue>
    </source>
</reference>
<evidence type="ECO:0000256" key="4">
    <source>
        <dbReference type="ARBA" id="ARBA00022737"/>
    </source>
</evidence>
<evidence type="ECO:0000313" key="7">
    <source>
        <dbReference type="Proteomes" id="UP001434883"/>
    </source>
</evidence>
<dbReference type="InterPro" id="IPR014716">
    <property type="entry name" value="Fibrinogen_a/b/g_C_1"/>
</dbReference>
<dbReference type="InterPro" id="IPR050991">
    <property type="entry name" value="ECM_Regulatory_Proteins"/>
</dbReference>
<comment type="caution">
    <text evidence="6">The sequence shown here is derived from an EMBL/GenBank/DDBJ whole genome shotgun (WGS) entry which is preliminary data.</text>
</comment>
<dbReference type="SUPFAM" id="SSF49265">
    <property type="entry name" value="Fibronectin type III"/>
    <property type="match status" value="1"/>
</dbReference>
<dbReference type="InterPro" id="IPR036056">
    <property type="entry name" value="Fibrinogen-like_C"/>
</dbReference>
<keyword evidence="4" id="KW-0677">Repeat</keyword>
<evidence type="ECO:0000259" key="5">
    <source>
        <dbReference type="Pfam" id="PF00147"/>
    </source>
</evidence>
<keyword evidence="2" id="KW-0964">Secreted</keyword>
<keyword evidence="3" id="KW-0732">Signal</keyword>
<evidence type="ECO:0000256" key="2">
    <source>
        <dbReference type="ARBA" id="ARBA00022530"/>
    </source>
</evidence>
<keyword evidence="7" id="KW-1185">Reference proteome</keyword>
<dbReference type="PANTHER" id="PTHR46708">
    <property type="entry name" value="TENASCIN"/>
    <property type="match status" value="1"/>
</dbReference>